<reference evidence="12 13" key="1">
    <citation type="submission" date="2014-09" db="EMBL/GenBank/DDBJ databases">
        <title>Draft genome sequence of an obligately methylotrophic methanogen, Methanococcoides methylutens, isolated from marine sediment.</title>
        <authorList>
            <person name="Guan Y."/>
            <person name="Ngugi D.K."/>
            <person name="Blom J."/>
            <person name="Ali S."/>
            <person name="Ferry J.G."/>
            <person name="Stingl U."/>
        </authorList>
    </citation>
    <scope>NUCLEOTIDE SEQUENCE [LARGE SCALE GENOMIC DNA]</scope>
    <source>
        <strain evidence="12 13">DSM 2657</strain>
    </source>
</reference>
<proteinExistence type="predicted"/>
<evidence type="ECO:0000313" key="12">
    <source>
        <dbReference type="EMBL" id="KGK98462.1"/>
    </source>
</evidence>
<feature type="transmembrane region" description="Helical" evidence="10">
    <location>
        <begin position="293"/>
        <end position="314"/>
    </location>
</feature>
<dbReference type="InterPro" id="IPR038770">
    <property type="entry name" value="Na+/solute_symporter_sf"/>
</dbReference>
<comment type="caution">
    <text evidence="12">The sequence shown here is derived from an EMBL/GenBank/DDBJ whole genome shotgun (WGS) entry which is preliminary data.</text>
</comment>
<feature type="transmembrane region" description="Helical" evidence="10">
    <location>
        <begin position="175"/>
        <end position="195"/>
    </location>
</feature>
<evidence type="ECO:0000256" key="4">
    <source>
        <dbReference type="ARBA" id="ARBA00022692"/>
    </source>
</evidence>
<dbReference type="GO" id="GO:0006814">
    <property type="term" value="P:sodium ion transport"/>
    <property type="evidence" value="ECO:0007669"/>
    <property type="project" value="UniProtKB-KW"/>
</dbReference>
<feature type="domain" description="Cation/H+ exchanger transmembrane" evidence="11">
    <location>
        <begin position="9"/>
        <end position="376"/>
    </location>
</feature>
<dbReference type="Proteomes" id="UP000029859">
    <property type="component" value="Unassembled WGS sequence"/>
</dbReference>
<feature type="transmembrane region" description="Helical" evidence="10">
    <location>
        <begin position="113"/>
        <end position="132"/>
    </location>
</feature>
<evidence type="ECO:0000256" key="9">
    <source>
        <dbReference type="ARBA" id="ARBA00023201"/>
    </source>
</evidence>
<evidence type="ECO:0000313" key="13">
    <source>
        <dbReference type="Proteomes" id="UP000029859"/>
    </source>
</evidence>
<dbReference type="AlphaFoldDB" id="A0A099SZZ2"/>
<dbReference type="EMBL" id="JRHO01000014">
    <property type="protein sequence ID" value="KGK98462.1"/>
    <property type="molecule type" value="Genomic_DNA"/>
</dbReference>
<evidence type="ECO:0000256" key="10">
    <source>
        <dbReference type="SAM" id="Phobius"/>
    </source>
</evidence>
<keyword evidence="4 10" id="KW-0812">Transmembrane</keyword>
<evidence type="ECO:0000256" key="1">
    <source>
        <dbReference type="ARBA" id="ARBA00004141"/>
    </source>
</evidence>
<keyword evidence="13" id="KW-1185">Reference proteome</keyword>
<organism evidence="12 13">
    <name type="scientific">Methanococcoides methylutens</name>
    <dbReference type="NCBI Taxonomy" id="2226"/>
    <lineage>
        <taxon>Archaea</taxon>
        <taxon>Methanobacteriati</taxon>
        <taxon>Methanobacteriota</taxon>
        <taxon>Stenosarchaea group</taxon>
        <taxon>Methanomicrobia</taxon>
        <taxon>Methanosarcinales</taxon>
        <taxon>Methanosarcinaceae</taxon>
        <taxon>Methanococcoides</taxon>
    </lineage>
</organism>
<evidence type="ECO:0000256" key="5">
    <source>
        <dbReference type="ARBA" id="ARBA00022989"/>
    </source>
</evidence>
<evidence type="ECO:0000256" key="8">
    <source>
        <dbReference type="ARBA" id="ARBA00023136"/>
    </source>
</evidence>
<feature type="transmembrane region" description="Helical" evidence="10">
    <location>
        <begin position="144"/>
        <end position="169"/>
    </location>
</feature>
<feature type="transmembrane region" description="Helical" evidence="10">
    <location>
        <begin position="357"/>
        <end position="379"/>
    </location>
</feature>
<accession>A0A099SZZ2</accession>
<dbReference type="OrthoDB" id="12029at2157"/>
<keyword evidence="6" id="KW-0915">Sodium</keyword>
<dbReference type="PANTHER" id="PTHR43562:SF3">
    <property type="entry name" value="SODIUM ION_PROTON EXCHANGER (EUROFUNG)"/>
    <property type="match status" value="1"/>
</dbReference>
<keyword evidence="7" id="KW-0406">Ion transport</keyword>
<evidence type="ECO:0000256" key="7">
    <source>
        <dbReference type="ARBA" id="ARBA00023065"/>
    </source>
</evidence>
<feature type="transmembrane region" description="Helical" evidence="10">
    <location>
        <begin position="267"/>
        <end position="287"/>
    </location>
</feature>
<evidence type="ECO:0000256" key="2">
    <source>
        <dbReference type="ARBA" id="ARBA00022448"/>
    </source>
</evidence>
<keyword evidence="3" id="KW-0050">Antiport</keyword>
<keyword evidence="9" id="KW-0739">Sodium transport</keyword>
<gene>
    <name evidence="12" type="ORF">LI82_12255</name>
</gene>
<feature type="transmembrane region" description="Helical" evidence="10">
    <location>
        <begin position="42"/>
        <end position="64"/>
    </location>
</feature>
<evidence type="ECO:0000256" key="3">
    <source>
        <dbReference type="ARBA" id="ARBA00022449"/>
    </source>
</evidence>
<keyword evidence="2" id="KW-0813">Transport</keyword>
<protein>
    <submittedName>
        <fullName evidence="12">Transcriptional regulator</fullName>
    </submittedName>
</protein>
<comment type="subcellular location">
    <subcellularLocation>
        <location evidence="1">Membrane</location>
        <topology evidence="1">Multi-pass membrane protein</topology>
    </subcellularLocation>
</comment>
<dbReference type="GO" id="GO:0016020">
    <property type="term" value="C:membrane"/>
    <property type="evidence" value="ECO:0007669"/>
    <property type="project" value="UniProtKB-SubCell"/>
</dbReference>
<feature type="transmembrane region" description="Helical" evidence="10">
    <location>
        <begin position="85"/>
        <end position="107"/>
    </location>
</feature>
<dbReference type="InterPro" id="IPR006153">
    <property type="entry name" value="Cation/H_exchanger_TM"/>
</dbReference>
<feature type="transmembrane region" description="Helical" evidence="10">
    <location>
        <begin position="237"/>
        <end position="255"/>
    </location>
</feature>
<dbReference type="PANTHER" id="PTHR43562">
    <property type="entry name" value="NAPA-TYPE SODIUM/HYDROGEN ANTIPORTER"/>
    <property type="match status" value="1"/>
</dbReference>
<dbReference type="GO" id="GO:0015297">
    <property type="term" value="F:antiporter activity"/>
    <property type="evidence" value="ECO:0007669"/>
    <property type="project" value="UniProtKB-KW"/>
</dbReference>
<evidence type="ECO:0000256" key="6">
    <source>
        <dbReference type="ARBA" id="ARBA00023053"/>
    </source>
</evidence>
<evidence type="ECO:0000259" key="11">
    <source>
        <dbReference type="Pfam" id="PF00999"/>
    </source>
</evidence>
<dbReference type="Pfam" id="PF00999">
    <property type="entry name" value="Na_H_Exchanger"/>
    <property type="match status" value="1"/>
</dbReference>
<sequence>MEVLFYILMILLLAKVFGELFERVGFPSILGELLSGVVLGTFLIHQESEIITFLAEMGAIFLLFTAGYKEVHLRDLRESSKKASIASISQILVAFSAGFLLGMYFQFSTLTSVFMGVAFSPTSIGVVVRTLIDMDYLSSKPGSMMLSSSIFDDIIGIFLLSIVVTMATYDQFPSAVQILFILLKIVTFVAIMLIFRVKFFPVLFAYVHKMHIKESIFAFVIMVALFSAYLAEVFGLHAVIGAFIGGVMISDISHAKIEHVQSKVTGIAYGIFVPIFFAFIGLSVNIATLQTVGLFSVAVVFLALAGKLVGGFAGGRLIGFDNYDSLIFGVGVMPRAGVELVLISIGKEMGIIGDDIFSAIVLMVAVSIFVSPVLLKIAIKSKERTKSINT</sequence>
<keyword evidence="5 10" id="KW-1133">Transmembrane helix</keyword>
<name>A0A099SZZ2_METMT</name>
<dbReference type="Gene3D" id="1.20.1530.20">
    <property type="match status" value="1"/>
</dbReference>
<keyword evidence="8 10" id="KW-0472">Membrane</keyword>
<dbReference type="GO" id="GO:1902600">
    <property type="term" value="P:proton transmembrane transport"/>
    <property type="evidence" value="ECO:0007669"/>
    <property type="project" value="InterPro"/>
</dbReference>
<dbReference type="RefSeq" id="WP_048195965.1">
    <property type="nucleotide sequence ID" value="NZ_CAAGSM010000004.1"/>
</dbReference>